<dbReference type="SUPFAM" id="SSF54106">
    <property type="entry name" value="LysM domain"/>
    <property type="match status" value="1"/>
</dbReference>
<dbReference type="PROSITE" id="PS51782">
    <property type="entry name" value="LYSM"/>
    <property type="match status" value="1"/>
</dbReference>
<feature type="compositionally biased region" description="Low complexity" evidence="3">
    <location>
        <begin position="232"/>
        <end position="245"/>
    </location>
</feature>
<feature type="signal peptide" evidence="4">
    <location>
        <begin position="1"/>
        <end position="27"/>
    </location>
</feature>
<dbReference type="EMBL" id="WIWV01000166">
    <property type="protein sequence ID" value="KAF7712568.1"/>
    <property type="molecule type" value="Genomic_DNA"/>
</dbReference>
<feature type="domain" description="LysM" evidence="5">
    <location>
        <begin position="62"/>
        <end position="109"/>
    </location>
</feature>
<dbReference type="GO" id="GO:0008061">
    <property type="term" value="F:chitin binding"/>
    <property type="evidence" value="ECO:0007669"/>
    <property type="project" value="UniProtKB-KW"/>
</dbReference>
<protein>
    <submittedName>
        <fullName evidence="6">LysM domain-containing protein</fullName>
    </submittedName>
</protein>
<feature type="region of interest" description="Disordered" evidence="3">
    <location>
        <begin position="232"/>
        <end position="260"/>
    </location>
</feature>
<accession>A0A8J8VXF2</accession>
<dbReference type="CDD" id="cd00118">
    <property type="entry name" value="LysM"/>
    <property type="match status" value="1"/>
</dbReference>
<organism evidence="6 7">
    <name type="scientific">Penicillium ucsense</name>
    <dbReference type="NCBI Taxonomy" id="2839758"/>
    <lineage>
        <taxon>Eukaryota</taxon>
        <taxon>Fungi</taxon>
        <taxon>Dikarya</taxon>
        <taxon>Ascomycota</taxon>
        <taxon>Pezizomycotina</taxon>
        <taxon>Eurotiomycetes</taxon>
        <taxon>Eurotiomycetidae</taxon>
        <taxon>Eurotiales</taxon>
        <taxon>Aspergillaceae</taxon>
        <taxon>Penicillium</taxon>
    </lineage>
</organism>
<dbReference type="PANTHER" id="PTHR47700:SF2">
    <property type="entry name" value="CHITINASE"/>
    <property type="match status" value="1"/>
</dbReference>
<gene>
    <name evidence="6" type="ORF">PECM_002516</name>
</gene>
<evidence type="ECO:0000259" key="5">
    <source>
        <dbReference type="PROSITE" id="PS51782"/>
    </source>
</evidence>
<dbReference type="AlphaFoldDB" id="A0A8J8VXF2"/>
<evidence type="ECO:0000256" key="3">
    <source>
        <dbReference type="SAM" id="MobiDB-lite"/>
    </source>
</evidence>
<keyword evidence="1" id="KW-0147">Chitin-binding</keyword>
<dbReference type="InterPro" id="IPR057277">
    <property type="entry name" value="LysM_C"/>
</dbReference>
<evidence type="ECO:0000313" key="6">
    <source>
        <dbReference type="EMBL" id="KAF7712568.1"/>
    </source>
</evidence>
<dbReference type="Proteomes" id="UP000631181">
    <property type="component" value="Unassembled WGS sequence"/>
</dbReference>
<keyword evidence="2" id="KW-0843">Virulence</keyword>
<dbReference type="PANTHER" id="PTHR47700">
    <property type="entry name" value="V CHITINASE, PUTATIVE (AFU_ORTHOLOGUE AFUA_6G13720)-RELATED"/>
    <property type="match status" value="1"/>
</dbReference>
<feature type="chain" id="PRO_5035279413" evidence="4">
    <location>
        <begin position="28"/>
        <end position="393"/>
    </location>
</feature>
<sequence length="393" mass="41293">MVTLSRSSCGLLALWAFVLAFAAIASADSVFGHQKPQSADFAGYVDHNETLLHARDSTALCKVYVTQSGDSCDSIAKKNGISVAQLTSFNARSWRFNCAALPQGATICIGPGEPPMPTAKGDAVCGPLMPGSMRPDNWADLASINPCPKDKCCTVNGFCVSPSGNKCTSQDQACVSNCQLGAPKAPNPPPAPNAPPAAKPTVNIPPLPFAKPHPKEKTTMTKFPITTAPGITTAPAITTAPGTTKKAPKPPSTTSKKNEVASVTSVNGPAWTLVAYTSTICDGEYYVIRGHADMDKKCIDLPGDYYTGADEVAGVYCKHFTDGGFSSGSCATGITRTIYSWNLRGGVCTASDSSCKDGGGRSFQIDAYDGGCQIDYSAEHVELKWRSIRCQLL</sequence>
<evidence type="ECO:0000313" key="7">
    <source>
        <dbReference type="Proteomes" id="UP000631181"/>
    </source>
</evidence>
<dbReference type="Pfam" id="PF25139">
    <property type="entry name" value="LysM14_C"/>
    <property type="match status" value="1"/>
</dbReference>
<dbReference type="InterPro" id="IPR036779">
    <property type="entry name" value="LysM_dom_sf"/>
</dbReference>
<proteinExistence type="predicted"/>
<evidence type="ECO:0000256" key="4">
    <source>
        <dbReference type="SAM" id="SignalP"/>
    </source>
</evidence>
<reference evidence="6" key="1">
    <citation type="journal article" date="2020" name="Front. Microbiol.">
        <title>Gene regulatory networks of Penicillium echinulatum 2HH and Penicillium oxalicum 114-2 inferred by a computational biology approach.</title>
        <authorList>
            <person name="Lenz A.R."/>
            <person name="Galan-Vasquez E."/>
            <person name="Balbinot E."/>
            <person name="De Abreu F.P."/>
            <person name="De Oliveira N.S."/>
            <person name="Da Rosa L.O."/>
            <person name="De Avila E Silva S."/>
            <person name="Camassola M."/>
            <person name="Dillon A.J.P."/>
            <person name="Perez-Rueda E."/>
        </authorList>
    </citation>
    <scope>NUCLEOTIDE SEQUENCE</scope>
    <source>
        <strain evidence="6">S1M29</strain>
    </source>
</reference>
<dbReference type="InterPro" id="IPR018392">
    <property type="entry name" value="LysM"/>
</dbReference>
<dbReference type="Gene3D" id="3.10.350.10">
    <property type="entry name" value="LysM domain"/>
    <property type="match status" value="1"/>
</dbReference>
<name>A0A8J8VXF2_9EURO</name>
<evidence type="ECO:0000256" key="2">
    <source>
        <dbReference type="ARBA" id="ARBA00023026"/>
    </source>
</evidence>
<comment type="caution">
    <text evidence="6">The sequence shown here is derived from an EMBL/GenBank/DDBJ whole genome shotgun (WGS) entry which is preliminary data.</text>
</comment>
<dbReference type="OrthoDB" id="73875at2759"/>
<dbReference type="SMART" id="SM00257">
    <property type="entry name" value="LysM"/>
    <property type="match status" value="1"/>
</dbReference>
<dbReference type="InterPro" id="IPR053214">
    <property type="entry name" value="LysM12-like"/>
</dbReference>
<dbReference type="Pfam" id="PF01476">
    <property type="entry name" value="LysM"/>
    <property type="match status" value="1"/>
</dbReference>
<evidence type="ECO:0000256" key="1">
    <source>
        <dbReference type="ARBA" id="ARBA00022669"/>
    </source>
</evidence>
<keyword evidence="4" id="KW-0732">Signal</keyword>
<keyword evidence="7" id="KW-1185">Reference proteome</keyword>